<accession>A0ABT5YLL4</accession>
<keyword evidence="1" id="KW-1133">Transmembrane helix</keyword>
<dbReference type="RefSeq" id="WP_275821486.1">
    <property type="nucleotide sequence ID" value="NZ_JARHUD010000004.1"/>
</dbReference>
<dbReference type="EMBL" id="JARHUD010000004">
    <property type="protein sequence ID" value="MDF2095759.1"/>
    <property type="molecule type" value="Genomic_DNA"/>
</dbReference>
<gene>
    <name evidence="2" type="ORF">P2G67_07195</name>
</gene>
<protein>
    <submittedName>
        <fullName evidence="2">Uncharacterized protein</fullName>
    </submittedName>
</protein>
<dbReference type="Proteomes" id="UP001215503">
    <property type="component" value="Unassembled WGS sequence"/>
</dbReference>
<keyword evidence="3" id="KW-1185">Reference proteome</keyword>
<comment type="caution">
    <text evidence="2">The sequence shown here is derived from an EMBL/GenBank/DDBJ whole genome shotgun (WGS) entry which is preliminary data.</text>
</comment>
<evidence type="ECO:0000313" key="3">
    <source>
        <dbReference type="Proteomes" id="UP001215503"/>
    </source>
</evidence>
<reference evidence="2 3" key="1">
    <citation type="submission" date="2023-03" db="EMBL/GenBank/DDBJ databases">
        <title>Fodinicurvata sp. CAU 1616 isolated from sea sendiment.</title>
        <authorList>
            <person name="Kim W."/>
        </authorList>
    </citation>
    <scope>NUCLEOTIDE SEQUENCE [LARGE SCALE GENOMIC DNA]</scope>
    <source>
        <strain evidence="2 3">CAU 1616</strain>
    </source>
</reference>
<feature type="transmembrane region" description="Helical" evidence="1">
    <location>
        <begin position="20"/>
        <end position="42"/>
    </location>
</feature>
<name>A0ABT5YLL4_9PROT</name>
<proteinExistence type="predicted"/>
<sequence length="57" mass="6502">MQQLNRILQIFLFHLTRRIVNRLPMALVIVLTVLVIALMLALPHLSDWGISLGPLTQ</sequence>
<keyword evidence="1" id="KW-0812">Transmembrane</keyword>
<keyword evidence="1" id="KW-0472">Membrane</keyword>
<organism evidence="2 3">
    <name type="scientific">Aquibaculum arenosum</name>
    <dbReference type="NCBI Taxonomy" id="3032591"/>
    <lineage>
        <taxon>Bacteria</taxon>
        <taxon>Pseudomonadati</taxon>
        <taxon>Pseudomonadota</taxon>
        <taxon>Alphaproteobacteria</taxon>
        <taxon>Rhodospirillales</taxon>
        <taxon>Rhodovibrionaceae</taxon>
        <taxon>Aquibaculum</taxon>
    </lineage>
</organism>
<evidence type="ECO:0000256" key="1">
    <source>
        <dbReference type="SAM" id="Phobius"/>
    </source>
</evidence>
<evidence type="ECO:0000313" key="2">
    <source>
        <dbReference type="EMBL" id="MDF2095759.1"/>
    </source>
</evidence>